<keyword evidence="3" id="KW-1185">Reference proteome</keyword>
<proteinExistence type="predicted"/>
<reference evidence="2 3" key="1">
    <citation type="submission" date="2012-12" db="EMBL/GenBank/DDBJ databases">
        <title>Whole genome shotgun sequence of Gordonia aichiensis NBRC 108223.</title>
        <authorList>
            <person name="Isaki-Nakamura S."/>
            <person name="Hosoyama A."/>
            <person name="Tsuchikane K."/>
            <person name="Ando Y."/>
            <person name="Baba S."/>
            <person name="Ohji S."/>
            <person name="Hamada M."/>
            <person name="Tamura T."/>
            <person name="Yamazoe A."/>
            <person name="Yamazaki S."/>
            <person name="Fujita N."/>
        </authorList>
    </citation>
    <scope>NUCLEOTIDE SEQUENCE [LARGE SCALE GENOMIC DNA]</scope>
    <source>
        <strain evidence="2 3">NBRC 108223</strain>
    </source>
</reference>
<feature type="region of interest" description="Disordered" evidence="1">
    <location>
        <begin position="1"/>
        <end position="33"/>
    </location>
</feature>
<gene>
    <name evidence="2" type="ORF">GOACH_33_00360</name>
</gene>
<evidence type="ECO:0000313" key="2">
    <source>
        <dbReference type="EMBL" id="GAC50915.1"/>
    </source>
</evidence>
<protein>
    <submittedName>
        <fullName evidence="2">Uncharacterized protein</fullName>
    </submittedName>
</protein>
<name>L7KPX8_9ACTN</name>
<evidence type="ECO:0000256" key="1">
    <source>
        <dbReference type="SAM" id="MobiDB-lite"/>
    </source>
</evidence>
<dbReference type="AlphaFoldDB" id="L7KPX8"/>
<evidence type="ECO:0000313" key="3">
    <source>
        <dbReference type="Proteomes" id="UP000010988"/>
    </source>
</evidence>
<comment type="caution">
    <text evidence="2">The sequence shown here is derived from an EMBL/GenBank/DDBJ whole genome shotgun (WGS) entry which is preliminary data.</text>
</comment>
<dbReference type="EMBL" id="BANR01000033">
    <property type="protein sequence ID" value="GAC50915.1"/>
    <property type="molecule type" value="Genomic_DNA"/>
</dbReference>
<sequence length="88" mass="9473">MMLHRSRRQFRHRGARAAAAKHPGCNRPNRNGTHVAGLIRTDTSGSGPVPAPPALLTRIARILTTAAEHTSNTDLAATLRRDVMRASG</sequence>
<organism evidence="2 3">
    <name type="scientific">Gordonia aichiensis NBRC 108223</name>
    <dbReference type="NCBI Taxonomy" id="1220583"/>
    <lineage>
        <taxon>Bacteria</taxon>
        <taxon>Bacillati</taxon>
        <taxon>Actinomycetota</taxon>
        <taxon>Actinomycetes</taxon>
        <taxon>Mycobacteriales</taxon>
        <taxon>Gordoniaceae</taxon>
        <taxon>Gordonia</taxon>
    </lineage>
</organism>
<dbReference type="Proteomes" id="UP000010988">
    <property type="component" value="Unassembled WGS sequence"/>
</dbReference>
<feature type="compositionally biased region" description="Basic residues" evidence="1">
    <location>
        <begin position="1"/>
        <end position="15"/>
    </location>
</feature>
<accession>L7KPX8</accession>